<evidence type="ECO:0000256" key="2">
    <source>
        <dbReference type="SAM" id="SignalP"/>
    </source>
</evidence>
<dbReference type="PROSITE" id="PS51257">
    <property type="entry name" value="PROKAR_LIPOPROTEIN"/>
    <property type="match status" value="1"/>
</dbReference>
<dbReference type="Pfam" id="PF01841">
    <property type="entry name" value="Transglut_core"/>
    <property type="match status" value="1"/>
</dbReference>
<dbReference type="RefSeq" id="WP_111518327.1">
    <property type="nucleotide sequence ID" value="NZ_QKUB01000003.1"/>
</dbReference>
<feature type="compositionally biased region" description="Basic and acidic residues" evidence="1">
    <location>
        <begin position="79"/>
        <end position="89"/>
    </location>
</feature>
<reference evidence="4 5" key="1">
    <citation type="submission" date="2018-06" db="EMBL/GenBank/DDBJ databases">
        <title>Genomic Encyclopedia of Archaeal and Bacterial Type Strains, Phase II (KMG-II): from individual species to whole genera.</title>
        <authorList>
            <person name="Goeker M."/>
        </authorList>
    </citation>
    <scope>NUCLEOTIDE SEQUENCE [LARGE SCALE GENOMIC DNA]</scope>
    <source>
        <strain evidence="4 5">ATCC 51348</strain>
    </source>
</reference>
<comment type="caution">
    <text evidence="4">The sequence shown here is derived from an EMBL/GenBank/DDBJ whole genome shotgun (WGS) entry which is preliminary data.</text>
</comment>
<keyword evidence="2" id="KW-0732">Signal</keyword>
<evidence type="ECO:0000256" key="1">
    <source>
        <dbReference type="SAM" id="MobiDB-lite"/>
    </source>
</evidence>
<dbReference type="PANTHER" id="PTHR46333">
    <property type="entry name" value="CYTOKINESIS PROTEIN 3"/>
    <property type="match status" value="1"/>
</dbReference>
<gene>
    <name evidence="4" type="ORF">BCF89_1031</name>
</gene>
<keyword evidence="5" id="KW-1185">Reference proteome</keyword>
<feature type="domain" description="Transglutaminase-like" evidence="3">
    <location>
        <begin position="330"/>
        <end position="392"/>
    </location>
</feature>
<dbReference type="OrthoDB" id="393809at2"/>
<dbReference type="GO" id="GO:0005737">
    <property type="term" value="C:cytoplasm"/>
    <property type="evidence" value="ECO:0007669"/>
    <property type="project" value="TreeGrafter"/>
</dbReference>
<dbReference type="InterPro" id="IPR002931">
    <property type="entry name" value="Transglutaminase-like"/>
</dbReference>
<accession>A0A2W7G1R0</accession>
<dbReference type="SUPFAM" id="SSF54001">
    <property type="entry name" value="Cysteine proteinases"/>
    <property type="match status" value="1"/>
</dbReference>
<evidence type="ECO:0000313" key="5">
    <source>
        <dbReference type="Proteomes" id="UP000249646"/>
    </source>
</evidence>
<dbReference type="EMBL" id="QKUB01000003">
    <property type="protein sequence ID" value="PZW00542.1"/>
    <property type="molecule type" value="Genomic_DNA"/>
</dbReference>
<dbReference type="Gene3D" id="3.10.620.30">
    <property type="match status" value="1"/>
</dbReference>
<dbReference type="PANTHER" id="PTHR46333:SF2">
    <property type="entry name" value="CYTOKINESIS PROTEIN 3"/>
    <property type="match status" value="1"/>
</dbReference>
<feature type="region of interest" description="Disordered" evidence="1">
    <location>
        <begin position="35"/>
        <end position="112"/>
    </location>
</feature>
<protein>
    <submittedName>
        <fullName evidence="4">Transglutaminase superfamily protein</fullName>
    </submittedName>
</protein>
<dbReference type="Proteomes" id="UP000249646">
    <property type="component" value="Unassembled WGS sequence"/>
</dbReference>
<feature type="chain" id="PRO_5016006237" evidence="2">
    <location>
        <begin position="26"/>
        <end position="764"/>
    </location>
</feature>
<feature type="compositionally biased region" description="Low complexity" evidence="1">
    <location>
        <begin position="90"/>
        <end position="105"/>
    </location>
</feature>
<dbReference type="SMART" id="SM00460">
    <property type="entry name" value="TGc"/>
    <property type="match status" value="1"/>
</dbReference>
<dbReference type="InterPro" id="IPR038765">
    <property type="entry name" value="Papain-like_cys_pep_sf"/>
</dbReference>
<dbReference type="InterPro" id="IPR052557">
    <property type="entry name" value="CAP/Cytokinesis_protein"/>
</dbReference>
<dbReference type="AlphaFoldDB" id="A0A2W7G1R0"/>
<dbReference type="NCBIfam" id="NF045980">
    <property type="entry name" value="MAG6410_fam_LP"/>
    <property type="match status" value="1"/>
</dbReference>
<proteinExistence type="predicted"/>
<sequence>MKRSKKFLFSLLSINLISNSFFVISCNTNNQSNNQSNRNIPLLPGNHVIPSEPINTKPINPSSNTNPTNLNPKNPTDSNESKIINDENRNPSNNSDSTNNNHANNLIPSSTTQYISNSNSRLKSLDSFYLVNTNSKTSFVEKSLSEKEIESMILNNEVPSNFYSHSKYEIDKKDIHLNSNGIDTIKLNLIDTETKEIITKDIQWYQRNWYAKKEVMKAGEDEDDAKLKLTINGQISGKKHTNNDFGKVQVWAHYKGYLYSTLIDVDSIDLTKSNKEYTEAKNKAKEIANQWKNLPTLQKIIEAYKWMTKNVKYDYSQENLIDDQSAYSALVKQKTVCTGYAKGFKMLMDELNIPCRLMTGNADYGYLTGSASRHAWNQIEIDGEWYHVDATSDRADEKKPNAEGTFNFFMMHDDDFIKESIFTRGLYKMGNRFRNLKIKNYINSKEGAIDAIDRELGGLEKLPPYLKLNLAKDSYKYVTAVLDEYKLQLSEKGGKKLRLPYVTYDEITYYLNQSKPNEKIDLKHVSYNIEKTFLSNKELGQYALRIKFDQNIKDINLKLGNFIIKNAYVKETIKENDSTYILILDHFINYGNVDIELQDIKKFGYKFNIKNNKKVNFNVQKNEIPKAKLISLDEDKIKLTGVASNMEYRNNFNEWKPIVSNNQIIDKIVPGTLSIRFKNTNDKFQSDIQIIKITKGNDLDRIVKIYNNNIIVGVDSTMQYRVEHETTWHSISTTKLKLSPGKYIIRKAPKDNQLASESFIAIIK</sequence>
<evidence type="ECO:0000259" key="3">
    <source>
        <dbReference type="SMART" id="SM00460"/>
    </source>
</evidence>
<feature type="signal peptide" evidence="2">
    <location>
        <begin position="1"/>
        <end position="25"/>
    </location>
</feature>
<name>A0A2W7G1R0_9BACT</name>
<evidence type="ECO:0000313" key="4">
    <source>
        <dbReference type="EMBL" id="PZW00542.1"/>
    </source>
</evidence>
<feature type="compositionally biased region" description="Low complexity" evidence="1">
    <location>
        <begin position="55"/>
        <end position="76"/>
    </location>
</feature>
<organism evidence="4 5">
    <name type="scientific">Metamycoplasma auris</name>
    <dbReference type="NCBI Taxonomy" id="51363"/>
    <lineage>
        <taxon>Bacteria</taxon>
        <taxon>Bacillati</taxon>
        <taxon>Mycoplasmatota</taxon>
        <taxon>Mycoplasmoidales</taxon>
        <taxon>Metamycoplasmataceae</taxon>
        <taxon>Metamycoplasma</taxon>
    </lineage>
</organism>